<dbReference type="InterPro" id="IPR058544">
    <property type="entry name" value="ETR1_N"/>
</dbReference>
<dbReference type="SUPFAM" id="SSF47384">
    <property type="entry name" value="Homodimeric domain of signal transducing histidine kinase"/>
    <property type="match status" value="1"/>
</dbReference>
<sequence>MFETLGTILNGDGFMPHGHCYLWIPSLVWTMVITDSLIFLAYAVISICLYALVKKIKLPFSGMFLAFGLFIAACGMTHLMEVYNLWVPNYSLAAAIKIVTATASVATAIWLFPTIPKVVTLAKTARLSEERRIKLEETTLQLQKQTLNLESVNQELEAFCYSVSHDLRAPLRSIVGFSSDVLEESGKDLRSQGIEDMQRVISSAKKMGELIDGLLGLSRLTQGEIKNETVNLSQIAAVTIEDLMRDEPERNVNFVLSEEIVVNGDASLLRAMMTNLLSNAWKFTAKKPDAKIEFGKEESGGAPVYFVRDNGAGFDMRYVDKLFGAFQRLHSLKEFAGNGIGLATVQRIIRRHGGKVWAEAHLNEGATFYFTV</sequence>
<dbReference type="EC" id="2.7.13.3" evidence="2"/>
<comment type="caution">
    <text evidence="8">The sequence shown here is derived from an EMBL/GenBank/DDBJ whole genome shotgun (WGS) entry which is preliminary data.</text>
</comment>
<evidence type="ECO:0000313" key="9">
    <source>
        <dbReference type="Proteomes" id="UP000015454"/>
    </source>
</evidence>
<dbReference type="SUPFAM" id="SSF55874">
    <property type="entry name" value="ATPase domain of HSP90 chaperone/DNA topoisomerase II/histidine kinase"/>
    <property type="match status" value="1"/>
</dbReference>
<dbReference type="InterPro" id="IPR036097">
    <property type="entry name" value="HisK_dim/P_sf"/>
</dbReference>
<evidence type="ECO:0000259" key="7">
    <source>
        <dbReference type="PROSITE" id="PS50109"/>
    </source>
</evidence>
<keyword evidence="6" id="KW-1133">Transmembrane helix</keyword>
<dbReference type="AlphaFoldDB" id="T0F845"/>
<name>T0F845_9LEPT</name>
<dbReference type="InterPro" id="IPR005467">
    <property type="entry name" value="His_kinase_dom"/>
</dbReference>
<dbReference type="FunFam" id="3.30.565.10:FF:000006">
    <property type="entry name" value="Sensor histidine kinase WalK"/>
    <property type="match status" value="1"/>
</dbReference>
<accession>T0F845</accession>
<evidence type="ECO:0000256" key="2">
    <source>
        <dbReference type="ARBA" id="ARBA00012438"/>
    </source>
</evidence>
<dbReference type="PANTHER" id="PTHR42878">
    <property type="entry name" value="TWO-COMPONENT HISTIDINE KINASE"/>
    <property type="match status" value="1"/>
</dbReference>
<dbReference type="CDD" id="cd00082">
    <property type="entry name" value="HisKA"/>
    <property type="match status" value="1"/>
</dbReference>
<reference evidence="8" key="1">
    <citation type="submission" date="2013-05" db="EMBL/GenBank/DDBJ databases">
        <authorList>
            <person name="Harkins D.M."/>
            <person name="Durkin A.S."/>
            <person name="Brinkac L.M."/>
            <person name="Haft D.H."/>
            <person name="Selengut J.D."/>
            <person name="Sanka R."/>
            <person name="DePew J."/>
            <person name="Purushe J."/>
            <person name="Hartskeerl R.A."/>
            <person name="Ahmed A."/>
            <person name="van der Linden H."/>
            <person name="Goris M.G.A."/>
            <person name="Vinetz J.M."/>
            <person name="Sutton G.G."/>
            <person name="Nierman W.C."/>
            <person name="Fouts D.E."/>
        </authorList>
    </citation>
    <scope>NUCLEOTIDE SEQUENCE [LARGE SCALE GENOMIC DNA]</scope>
    <source>
        <strain evidence="8">5399</strain>
    </source>
</reference>
<dbReference type="GO" id="GO:0000156">
    <property type="term" value="F:phosphorelay response regulator activity"/>
    <property type="evidence" value="ECO:0007669"/>
    <property type="project" value="TreeGrafter"/>
</dbReference>
<dbReference type="PROSITE" id="PS50109">
    <property type="entry name" value="HIS_KIN"/>
    <property type="match status" value="1"/>
</dbReference>
<dbReference type="PANTHER" id="PTHR42878:SF15">
    <property type="entry name" value="BACTERIOPHYTOCHROME"/>
    <property type="match status" value="1"/>
</dbReference>
<feature type="transmembrane region" description="Helical" evidence="6">
    <location>
        <begin position="92"/>
        <end position="112"/>
    </location>
</feature>
<dbReference type="InterPro" id="IPR004358">
    <property type="entry name" value="Sig_transdc_His_kin-like_C"/>
</dbReference>
<dbReference type="EMBL" id="AHMO02000011">
    <property type="protein sequence ID" value="EQA43667.1"/>
    <property type="molecule type" value="Genomic_DNA"/>
</dbReference>
<protein>
    <recommendedName>
        <fullName evidence="2">histidine kinase</fullName>
        <ecNumber evidence="2">2.7.13.3</ecNumber>
    </recommendedName>
</protein>
<dbReference type="SMART" id="SM00388">
    <property type="entry name" value="HisKA"/>
    <property type="match status" value="1"/>
</dbReference>
<keyword evidence="6" id="KW-0472">Membrane</keyword>
<keyword evidence="5" id="KW-0418">Kinase</keyword>
<dbReference type="PRINTS" id="PR00344">
    <property type="entry name" value="BCTRLSENSOR"/>
</dbReference>
<dbReference type="Pfam" id="PF00512">
    <property type="entry name" value="HisKA"/>
    <property type="match status" value="1"/>
</dbReference>
<dbReference type="GO" id="GO:0000155">
    <property type="term" value="F:phosphorelay sensor kinase activity"/>
    <property type="evidence" value="ECO:0007669"/>
    <property type="project" value="InterPro"/>
</dbReference>
<keyword evidence="3" id="KW-0597">Phosphoprotein</keyword>
<keyword evidence="9" id="KW-1185">Reference proteome</keyword>
<proteinExistence type="predicted"/>
<dbReference type="GO" id="GO:0007234">
    <property type="term" value="P:osmosensory signaling via phosphorelay pathway"/>
    <property type="evidence" value="ECO:0007669"/>
    <property type="project" value="TreeGrafter"/>
</dbReference>
<dbReference type="Pfam" id="PF25487">
    <property type="entry name" value="ETR1_N"/>
    <property type="match status" value="1"/>
</dbReference>
<keyword evidence="6" id="KW-0812">Transmembrane</keyword>
<keyword evidence="4" id="KW-0808">Transferase</keyword>
<evidence type="ECO:0000256" key="1">
    <source>
        <dbReference type="ARBA" id="ARBA00000085"/>
    </source>
</evidence>
<feature type="domain" description="Histidine kinase" evidence="7">
    <location>
        <begin position="162"/>
        <end position="372"/>
    </location>
</feature>
<dbReference type="InterPro" id="IPR003661">
    <property type="entry name" value="HisK_dim/P_dom"/>
</dbReference>
<feature type="transmembrane region" description="Helical" evidence="6">
    <location>
        <begin position="27"/>
        <end position="53"/>
    </location>
</feature>
<dbReference type="InterPro" id="IPR003594">
    <property type="entry name" value="HATPase_dom"/>
</dbReference>
<gene>
    <name evidence="8" type="ORF">LEP1GSC050_1782</name>
</gene>
<evidence type="ECO:0000256" key="3">
    <source>
        <dbReference type="ARBA" id="ARBA00022553"/>
    </source>
</evidence>
<dbReference type="Proteomes" id="UP000015454">
    <property type="component" value="Unassembled WGS sequence"/>
</dbReference>
<evidence type="ECO:0000313" key="8">
    <source>
        <dbReference type="EMBL" id="EQA43667.1"/>
    </source>
</evidence>
<dbReference type="InterPro" id="IPR050351">
    <property type="entry name" value="BphY/WalK/GraS-like"/>
</dbReference>
<feature type="transmembrane region" description="Helical" evidence="6">
    <location>
        <begin position="60"/>
        <end position="80"/>
    </location>
</feature>
<evidence type="ECO:0000256" key="5">
    <source>
        <dbReference type="ARBA" id="ARBA00022777"/>
    </source>
</evidence>
<dbReference type="Pfam" id="PF02518">
    <property type="entry name" value="HATPase_c"/>
    <property type="match status" value="1"/>
</dbReference>
<dbReference type="OrthoDB" id="9813394at2"/>
<evidence type="ECO:0000256" key="4">
    <source>
        <dbReference type="ARBA" id="ARBA00022679"/>
    </source>
</evidence>
<dbReference type="SMART" id="SM00387">
    <property type="entry name" value="HATPase_c"/>
    <property type="match status" value="1"/>
</dbReference>
<dbReference type="Gene3D" id="3.30.565.10">
    <property type="entry name" value="Histidine kinase-like ATPase, C-terminal domain"/>
    <property type="match status" value="1"/>
</dbReference>
<organism evidence="8 9">
    <name type="scientific">Leptospira broomii serovar Hurstbridge str. 5399</name>
    <dbReference type="NCBI Taxonomy" id="1049789"/>
    <lineage>
        <taxon>Bacteria</taxon>
        <taxon>Pseudomonadati</taxon>
        <taxon>Spirochaetota</taxon>
        <taxon>Spirochaetia</taxon>
        <taxon>Leptospirales</taxon>
        <taxon>Leptospiraceae</taxon>
        <taxon>Leptospira</taxon>
    </lineage>
</organism>
<dbReference type="GO" id="GO:0030295">
    <property type="term" value="F:protein kinase activator activity"/>
    <property type="evidence" value="ECO:0007669"/>
    <property type="project" value="TreeGrafter"/>
</dbReference>
<evidence type="ECO:0000256" key="6">
    <source>
        <dbReference type="SAM" id="Phobius"/>
    </source>
</evidence>
<comment type="catalytic activity">
    <reaction evidence="1">
        <text>ATP + protein L-histidine = ADP + protein N-phospho-L-histidine.</text>
        <dbReference type="EC" id="2.7.13.3"/>
    </reaction>
</comment>
<dbReference type="STRING" id="1049789.LEP1GSC050_1782"/>
<dbReference type="Gene3D" id="1.10.287.130">
    <property type="match status" value="1"/>
</dbReference>
<dbReference type="InterPro" id="IPR036890">
    <property type="entry name" value="HATPase_C_sf"/>
</dbReference>
<dbReference type="RefSeq" id="WP_010570183.1">
    <property type="nucleotide sequence ID" value="NZ_AHMO02000011.1"/>
</dbReference>